<organism evidence="1 2">
    <name type="scientific">Hibiscus trionum</name>
    <name type="common">Flower of an hour</name>
    <dbReference type="NCBI Taxonomy" id="183268"/>
    <lineage>
        <taxon>Eukaryota</taxon>
        <taxon>Viridiplantae</taxon>
        <taxon>Streptophyta</taxon>
        <taxon>Embryophyta</taxon>
        <taxon>Tracheophyta</taxon>
        <taxon>Spermatophyta</taxon>
        <taxon>Magnoliopsida</taxon>
        <taxon>eudicotyledons</taxon>
        <taxon>Gunneridae</taxon>
        <taxon>Pentapetalae</taxon>
        <taxon>rosids</taxon>
        <taxon>malvids</taxon>
        <taxon>Malvales</taxon>
        <taxon>Malvaceae</taxon>
        <taxon>Malvoideae</taxon>
        <taxon>Hibiscus</taxon>
    </lineage>
</organism>
<name>A0A9W7M0P0_HIBTR</name>
<dbReference type="EMBL" id="BSYR01000019">
    <property type="protein sequence ID" value="GMI83824.1"/>
    <property type="molecule type" value="Genomic_DNA"/>
</dbReference>
<evidence type="ECO:0008006" key="3">
    <source>
        <dbReference type="Google" id="ProtNLM"/>
    </source>
</evidence>
<protein>
    <recommendedName>
        <fullName evidence="3">LysM domain-containing protein</fullName>
    </recommendedName>
</protein>
<dbReference type="AlphaFoldDB" id="A0A9W7M0P0"/>
<dbReference type="OrthoDB" id="1000182at2759"/>
<evidence type="ECO:0000313" key="1">
    <source>
        <dbReference type="EMBL" id="GMI83824.1"/>
    </source>
</evidence>
<evidence type="ECO:0000313" key="2">
    <source>
        <dbReference type="Proteomes" id="UP001165190"/>
    </source>
</evidence>
<dbReference type="Proteomes" id="UP001165190">
    <property type="component" value="Unassembled WGS sequence"/>
</dbReference>
<reference evidence="1" key="1">
    <citation type="submission" date="2023-05" db="EMBL/GenBank/DDBJ databases">
        <title>Genome and transcriptome analyses reveal genes involved in the formation of fine ridges on petal epidermal cells in Hibiscus trionum.</title>
        <authorList>
            <person name="Koshimizu S."/>
            <person name="Masuda S."/>
            <person name="Ishii T."/>
            <person name="Shirasu K."/>
            <person name="Hoshino A."/>
            <person name="Arita M."/>
        </authorList>
    </citation>
    <scope>NUCLEOTIDE SEQUENCE</scope>
    <source>
        <strain evidence="1">Hamamatsu line</strain>
    </source>
</reference>
<keyword evidence="2" id="KW-1185">Reference proteome</keyword>
<gene>
    <name evidence="1" type="ORF">HRI_002051700</name>
</gene>
<accession>A0A9W7M0P0</accession>
<proteinExistence type="predicted"/>
<sequence>MERERRNSAFADGDGHYSCNANGHCTQFCNDYSLLHGDKVPSAAYIQHSVSRFDTLAGVEVADIKKMNGLVQDTTDPFTRAASTLTLLLK</sequence>
<comment type="caution">
    <text evidence="1">The sequence shown here is derived from an EMBL/GenBank/DDBJ whole genome shotgun (WGS) entry which is preliminary data.</text>
</comment>